<protein>
    <submittedName>
        <fullName evidence="1">Uncharacterized protein</fullName>
    </submittedName>
</protein>
<sequence length="52" mass="6213">LKNANEIIKYNEVEVEEIDDKNFVRVPVEELDANSEPVRAFKTYKILKRLEY</sequence>
<dbReference type="EMBL" id="LAZR01001853">
    <property type="protein sequence ID" value="KKN38075.1"/>
    <property type="molecule type" value="Genomic_DNA"/>
</dbReference>
<organism evidence="1">
    <name type="scientific">marine sediment metagenome</name>
    <dbReference type="NCBI Taxonomy" id="412755"/>
    <lineage>
        <taxon>unclassified sequences</taxon>
        <taxon>metagenomes</taxon>
        <taxon>ecological metagenomes</taxon>
    </lineage>
</organism>
<feature type="non-terminal residue" evidence="1">
    <location>
        <position position="1"/>
    </location>
</feature>
<reference evidence="1" key="1">
    <citation type="journal article" date="2015" name="Nature">
        <title>Complex archaea that bridge the gap between prokaryotes and eukaryotes.</title>
        <authorList>
            <person name="Spang A."/>
            <person name="Saw J.H."/>
            <person name="Jorgensen S.L."/>
            <person name="Zaremba-Niedzwiedzka K."/>
            <person name="Martijn J."/>
            <person name="Lind A.E."/>
            <person name="van Eijk R."/>
            <person name="Schleper C."/>
            <person name="Guy L."/>
            <person name="Ettema T.J."/>
        </authorList>
    </citation>
    <scope>NUCLEOTIDE SEQUENCE</scope>
</reference>
<proteinExistence type="predicted"/>
<evidence type="ECO:0000313" key="1">
    <source>
        <dbReference type="EMBL" id="KKN38075.1"/>
    </source>
</evidence>
<dbReference type="AlphaFoldDB" id="A0A0F9Q2B2"/>
<accession>A0A0F9Q2B2</accession>
<name>A0A0F9Q2B2_9ZZZZ</name>
<gene>
    <name evidence="1" type="ORF">LCGC14_0756950</name>
</gene>
<comment type="caution">
    <text evidence="1">The sequence shown here is derived from an EMBL/GenBank/DDBJ whole genome shotgun (WGS) entry which is preliminary data.</text>
</comment>